<proteinExistence type="predicted"/>
<reference evidence="2 3" key="1">
    <citation type="submission" date="2022-02" db="EMBL/GenBank/DDBJ databases">
        <title>Chromosome-level reference genomes for two strains of Caenorhabditis briggsae: an improved platform for comparative genomics.</title>
        <authorList>
            <person name="Stevens L."/>
            <person name="Andersen E.C."/>
        </authorList>
    </citation>
    <scope>NUCLEOTIDE SEQUENCE [LARGE SCALE GENOMIC DNA]</scope>
    <source>
        <strain evidence="2">QX1410_ONT</strain>
        <tissue evidence="2">Whole-organism</tissue>
    </source>
</reference>
<name>A0AAE9A639_CAEBR</name>
<organism evidence="2 3">
    <name type="scientific">Caenorhabditis briggsae</name>
    <dbReference type="NCBI Taxonomy" id="6238"/>
    <lineage>
        <taxon>Eukaryota</taxon>
        <taxon>Metazoa</taxon>
        <taxon>Ecdysozoa</taxon>
        <taxon>Nematoda</taxon>
        <taxon>Chromadorea</taxon>
        <taxon>Rhabditida</taxon>
        <taxon>Rhabditina</taxon>
        <taxon>Rhabditomorpha</taxon>
        <taxon>Rhabditoidea</taxon>
        <taxon>Rhabditidae</taxon>
        <taxon>Peloderinae</taxon>
        <taxon>Caenorhabditis</taxon>
    </lineage>
</organism>
<feature type="transmembrane region" description="Helical" evidence="1">
    <location>
        <begin position="75"/>
        <end position="96"/>
    </location>
</feature>
<sequence>MECTEKSPDMACYRKDIKLPNLNSELEEMLIPSRYFYMVEQLTSLEDVVLQRSGNDLEGLLLLHQKYRLGMWNDYVAPITFLEVPSINALICFFAMSTMIMISISMVETEDPTPTPENRFEYYKLHTAD</sequence>
<dbReference type="Proteomes" id="UP000827892">
    <property type="component" value="Chromosome V"/>
</dbReference>
<keyword evidence="1" id="KW-1133">Transmembrane helix</keyword>
<evidence type="ECO:0000313" key="3">
    <source>
        <dbReference type="Proteomes" id="UP000827892"/>
    </source>
</evidence>
<protein>
    <submittedName>
        <fullName evidence="2">Uncharacterized protein</fullName>
    </submittedName>
</protein>
<keyword evidence="1" id="KW-0472">Membrane</keyword>
<dbReference type="AlphaFoldDB" id="A0AAE9A639"/>
<accession>A0AAE9A639</accession>
<gene>
    <name evidence="2" type="ORF">L3Y34_008621</name>
</gene>
<evidence type="ECO:0000256" key="1">
    <source>
        <dbReference type="SAM" id="Phobius"/>
    </source>
</evidence>
<evidence type="ECO:0000313" key="2">
    <source>
        <dbReference type="EMBL" id="ULT90397.1"/>
    </source>
</evidence>
<dbReference type="EMBL" id="CP090895">
    <property type="protein sequence ID" value="ULT90397.1"/>
    <property type="molecule type" value="Genomic_DNA"/>
</dbReference>
<keyword evidence="1" id="KW-0812">Transmembrane</keyword>